<name>A0ABR3P342_9PEZI</name>
<feature type="region of interest" description="Disordered" evidence="2">
    <location>
        <begin position="298"/>
        <end position="322"/>
    </location>
</feature>
<keyword evidence="4" id="KW-1185">Reference proteome</keyword>
<feature type="compositionally biased region" description="Basic and acidic residues" evidence="2">
    <location>
        <begin position="65"/>
        <end position="74"/>
    </location>
</feature>
<gene>
    <name evidence="3" type="ORF">AAFC00_004705</name>
</gene>
<dbReference type="RefSeq" id="XP_069196810.1">
    <property type="nucleotide sequence ID" value="XM_069344389.1"/>
</dbReference>
<sequence length="762" mass="84519">MPPANTPQATPPQSEHELDRLLPDQSFLEPSLAQQNNDANSENIRFLRTPLEIPTHSSSSTSLENNDHTNRADQMELDQPSATVASESADSINQGEERQSSDGEQRLRLQRVLARLSRRHDWPPTSSYSERIPPPAQQSLYDWAPQQDSVPDDDQGLEEILTALQRQNPGTHSDILEFLARRQLYRQREHDDHARTRWRSQQTRSDTPTTERRNDSLRSAAILQHARASASIRTPSGTERMLRYLRNRERAGQTTGLDQETVEPIASAHDPATDLSDSQMQAHHEINRIASRTLRSSFQPNTSSNITNADNTNRSTRNRNDARARIDAYRRGYLAENPSIATTSSGIDSSPVLENAVKYLDTLRLSSSSELPLLAFLDYGYMLDQLFTDNQDDLLTDLDQCPAPSVSSLLCPGAVFEGTQNTASSGQNTSSTLRSFALTSSIYSNEPQRTLDTTRPWLIHPSASPATLSGAGTHPSLDPSRASQDRWPVKVKIQDVDYERMTVAGIMEAYDVPTPSNSINPILLQSHTQRDAQSSHRPSATASCRKRAFPITTYLEGQIIDFSTHSFLTPASGSEEQQQNSSSISSSGRAAAARSSQGNNNTPYRPTTQGIVYPPTSAITDAANWRNLPPFNTMKTDEDVARSLLSRSAMTEIMSEWIFMRWKERCFIHSKTDSCQHHNHNQLSPGGAGPVMPPPPPSSLVLGEGDDTDTGHGLTISGFYYVSLRRSDGEIDGLYFDTKTSPYQHLKLSAKAGGLHGAWQFK</sequence>
<feature type="region of interest" description="Disordered" evidence="2">
    <location>
        <begin position="188"/>
        <end position="216"/>
    </location>
</feature>
<comment type="similarity">
    <text evidence="1">Belongs to the GID4/VID24 family.</text>
</comment>
<feature type="region of interest" description="Disordered" evidence="2">
    <location>
        <begin position="1"/>
        <end position="106"/>
    </location>
</feature>
<dbReference type="PANTHER" id="PTHR14534">
    <property type="entry name" value="VACUOLAR IMPORT AND DEGRADATION PROTEIN 24"/>
    <property type="match status" value="1"/>
</dbReference>
<feature type="region of interest" description="Disordered" evidence="2">
    <location>
        <begin position="462"/>
        <end position="486"/>
    </location>
</feature>
<reference evidence="3 4" key="1">
    <citation type="submission" date="2024-07" db="EMBL/GenBank/DDBJ databases">
        <title>Draft sequence of the Neodothiora populina.</title>
        <authorList>
            <person name="Drown D.D."/>
            <person name="Schuette U.S."/>
            <person name="Buechlein A.B."/>
            <person name="Rusch D.R."/>
            <person name="Winton L.W."/>
            <person name="Adams G.A."/>
        </authorList>
    </citation>
    <scope>NUCLEOTIDE SEQUENCE [LARGE SCALE GENOMIC DNA]</scope>
    <source>
        <strain evidence="3 4">CPC 39397</strain>
    </source>
</reference>
<dbReference type="InterPro" id="IPR018618">
    <property type="entry name" value="GID4/10-like"/>
</dbReference>
<protein>
    <recommendedName>
        <fullName evidence="5">Vacuolar import and degradation protein-domain-containing protein</fullName>
    </recommendedName>
</protein>
<evidence type="ECO:0000256" key="1">
    <source>
        <dbReference type="ARBA" id="ARBA00061469"/>
    </source>
</evidence>
<feature type="compositionally biased region" description="Low complexity" evidence="2">
    <location>
        <begin position="1"/>
        <end position="13"/>
    </location>
</feature>
<proteinExistence type="inferred from homology"/>
<feature type="compositionally biased region" description="Low complexity" evidence="2">
    <location>
        <begin position="571"/>
        <end position="601"/>
    </location>
</feature>
<dbReference type="Proteomes" id="UP001562354">
    <property type="component" value="Unassembled WGS sequence"/>
</dbReference>
<feature type="compositionally biased region" description="Polar residues" evidence="2">
    <location>
        <begin position="55"/>
        <end position="64"/>
    </location>
</feature>
<evidence type="ECO:0000313" key="4">
    <source>
        <dbReference type="Proteomes" id="UP001562354"/>
    </source>
</evidence>
<dbReference type="PANTHER" id="PTHR14534:SF3">
    <property type="entry name" value="GID COMPLEX SUBUNIT 4 HOMOLOG"/>
    <property type="match status" value="1"/>
</dbReference>
<feature type="region of interest" description="Disordered" evidence="2">
    <location>
        <begin position="570"/>
        <end position="613"/>
    </location>
</feature>
<evidence type="ECO:0008006" key="5">
    <source>
        <dbReference type="Google" id="ProtNLM"/>
    </source>
</evidence>
<evidence type="ECO:0000256" key="2">
    <source>
        <dbReference type="SAM" id="MobiDB-lite"/>
    </source>
</evidence>
<organism evidence="3 4">
    <name type="scientific">Neodothiora populina</name>
    <dbReference type="NCBI Taxonomy" id="2781224"/>
    <lineage>
        <taxon>Eukaryota</taxon>
        <taxon>Fungi</taxon>
        <taxon>Dikarya</taxon>
        <taxon>Ascomycota</taxon>
        <taxon>Pezizomycotina</taxon>
        <taxon>Dothideomycetes</taxon>
        <taxon>Dothideomycetidae</taxon>
        <taxon>Dothideales</taxon>
        <taxon>Dothioraceae</taxon>
        <taxon>Neodothiora</taxon>
    </lineage>
</organism>
<feature type="compositionally biased region" description="Basic and acidic residues" evidence="2">
    <location>
        <begin position="95"/>
        <end position="106"/>
    </location>
</feature>
<dbReference type="Pfam" id="PF09783">
    <property type="entry name" value="Vac_ImportDeg"/>
    <property type="match status" value="1"/>
</dbReference>
<feature type="compositionally biased region" description="Polar residues" evidence="2">
    <location>
        <begin position="32"/>
        <end position="43"/>
    </location>
</feature>
<feature type="compositionally biased region" description="Polar residues" evidence="2">
    <location>
        <begin position="80"/>
        <end position="94"/>
    </location>
</feature>
<feature type="compositionally biased region" description="Polar residues" evidence="2">
    <location>
        <begin position="199"/>
        <end position="208"/>
    </location>
</feature>
<accession>A0ABR3P342</accession>
<comment type="caution">
    <text evidence="3">The sequence shown here is derived from an EMBL/GenBank/DDBJ whole genome shotgun (WGS) entry which is preliminary data.</text>
</comment>
<dbReference type="GeneID" id="95978405"/>
<evidence type="ECO:0000313" key="3">
    <source>
        <dbReference type="EMBL" id="KAL1297128.1"/>
    </source>
</evidence>
<dbReference type="EMBL" id="JBFMKM010000016">
    <property type="protein sequence ID" value="KAL1297128.1"/>
    <property type="molecule type" value="Genomic_DNA"/>
</dbReference>